<evidence type="ECO:0000256" key="2">
    <source>
        <dbReference type="ARBA" id="ARBA00009565"/>
    </source>
</evidence>
<dbReference type="InterPro" id="IPR007237">
    <property type="entry name" value="CD20-like"/>
</dbReference>
<evidence type="ECO:0000256" key="7">
    <source>
        <dbReference type="SAM" id="Phobius"/>
    </source>
</evidence>
<evidence type="ECO:0000256" key="6">
    <source>
        <dbReference type="SAM" id="MobiDB-lite"/>
    </source>
</evidence>
<name>A0A667HYH4_LYNCA</name>
<sequence length="263" mass="27777">VMSSQPTNQPQTYETTLSPYPPSNTMAPGSPPPLGFMHPTKQAQSAQPPFFGSPGIITKSQQGQGNIQMVNPATGAATTNFREEAKILGAIQILIGLMHIGFRIILGLMDAIYRLVFAFLSFAFISGYAIQGGISFIATSALYILASKQFSPSLIRGSLGMNTVSAIFVSTGVTLLLLDAGMNGILSQDCWAILAGKGISALLIMFSVLEFCTNCTVAHSADEAITKTSRPVLVIPNVYATSTLAPESSSAPPRDDGHLTYAI</sequence>
<dbReference type="PANTHER" id="PTHR23320">
    <property type="entry name" value="MEMBRANE-SPANNING 4-DOMAINS SUBFAMILY A MS4A -RELATED"/>
    <property type="match status" value="1"/>
</dbReference>
<reference evidence="8" key="2">
    <citation type="submission" date="2025-09" db="UniProtKB">
        <authorList>
            <consortium name="Ensembl"/>
        </authorList>
    </citation>
    <scope>IDENTIFICATION</scope>
</reference>
<dbReference type="GO" id="GO:0005886">
    <property type="term" value="C:plasma membrane"/>
    <property type="evidence" value="ECO:0007669"/>
    <property type="project" value="TreeGrafter"/>
</dbReference>
<evidence type="ECO:0000256" key="3">
    <source>
        <dbReference type="ARBA" id="ARBA00022692"/>
    </source>
</evidence>
<comment type="similarity">
    <text evidence="2">Belongs to the MS4A family.</text>
</comment>
<dbReference type="Pfam" id="PF04103">
    <property type="entry name" value="CD20"/>
    <property type="match status" value="1"/>
</dbReference>
<keyword evidence="4 7" id="KW-1133">Transmembrane helix</keyword>
<organism evidence="8 9">
    <name type="scientific">Lynx canadensis</name>
    <name type="common">Canada lynx</name>
    <name type="synonym">Felis canadensis</name>
    <dbReference type="NCBI Taxonomy" id="61383"/>
    <lineage>
        <taxon>Eukaryota</taxon>
        <taxon>Metazoa</taxon>
        <taxon>Chordata</taxon>
        <taxon>Craniata</taxon>
        <taxon>Vertebrata</taxon>
        <taxon>Euteleostomi</taxon>
        <taxon>Mammalia</taxon>
        <taxon>Eutheria</taxon>
        <taxon>Laurasiatheria</taxon>
        <taxon>Carnivora</taxon>
        <taxon>Feliformia</taxon>
        <taxon>Felidae</taxon>
        <taxon>Felinae</taxon>
        <taxon>Lynx</taxon>
    </lineage>
</organism>
<feature type="transmembrane region" description="Helical" evidence="7">
    <location>
        <begin position="115"/>
        <end position="146"/>
    </location>
</feature>
<dbReference type="AlphaFoldDB" id="A0A667HYH4"/>
<accession>A0A667HYH4</accession>
<dbReference type="Proteomes" id="UP000472241">
    <property type="component" value="Unplaced"/>
</dbReference>
<evidence type="ECO:0000313" key="8">
    <source>
        <dbReference type="Ensembl" id="ENSLCNP00005025174.1"/>
    </source>
</evidence>
<feature type="transmembrane region" description="Helical" evidence="7">
    <location>
        <begin position="87"/>
        <end position="108"/>
    </location>
</feature>
<evidence type="ECO:0000256" key="4">
    <source>
        <dbReference type="ARBA" id="ARBA00022989"/>
    </source>
</evidence>
<keyword evidence="9" id="KW-1185">Reference proteome</keyword>
<keyword evidence="3 7" id="KW-0812">Transmembrane</keyword>
<feature type="compositionally biased region" description="Polar residues" evidence="6">
    <location>
        <begin position="1"/>
        <end position="27"/>
    </location>
</feature>
<feature type="region of interest" description="Disordered" evidence="6">
    <location>
        <begin position="1"/>
        <end position="46"/>
    </location>
</feature>
<dbReference type="GO" id="GO:0007166">
    <property type="term" value="P:cell surface receptor signaling pathway"/>
    <property type="evidence" value="ECO:0007669"/>
    <property type="project" value="TreeGrafter"/>
</dbReference>
<evidence type="ECO:0000256" key="5">
    <source>
        <dbReference type="ARBA" id="ARBA00023136"/>
    </source>
</evidence>
<dbReference type="InterPro" id="IPR030417">
    <property type="entry name" value="MS4A"/>
</dbReference>
<protein>
    <submittedName>
        <fullName evidence="8">Membrane spanning 4-domains A12</fullName>
    </submittedName>
</protein>
<evidence type="ECO:0000256" key="1">
    <source>
        <dbReference type="ARBA" id="ARBA00004141"/>
    </source>
</evidence>
<feature type="transmembrane region" description="Helical" evidence="7">
    <location>
        <begin position="190"/>
        <end position="209"/>
    </location>
</feature>
<keyword evidence="5 7" id="KW-0472">Membrane</keyword>
<dbReference type="PANTHER" id="PTHR23320:SF72">
    <property type="entry name" value="MEMBRANE-SPANNING 4-DOMAINS SUBFAMILY A MEMBER 12"/>
    <property type="match status" value="1"/>
</dbReference>
<dbReference type="Ensembl" id="ENSLCNT00005028122.1">
    <property type="protein sequence ID" value="ENSLCNP00005025174.1"/>
    <property type="gene ID" value="ENSLCNG00005016340.1"/>
</dbReference>
<proteinExistence type="inferred from homology"/>
<gene>
    <name evidence="8" type="primary">MS4A12</name>
</gene>
<reference evidence="8" key="1">
    <citation type="submission" date="2025-08" db="UniProtKB">
        <authorList>
            <consortium name="Ensembl"/>
        </authorList>
    </citation>
    <scope>IDENTIFICATION</scope>
</reference>
<feature type="transmembrane region" description="Helical" evidence="7">
    <location>
        <begin position="158"/>
        <end position="178"/>
    </location>
</feature>
<evidence type="ECO:0000313" key="9">
    <source>
        <dbReference type="Proteomes" id="UP000472241"/>
    </source>
</evidence>
<comment type="subcellular location">
    <subcellularLocation>
        <location evidence="1">Membrane</location>
        <topology evidence="1">Multi-pass membrane protein</topology>
    </subcellularLocation>
</comment>